<feature type="domain" description="AAA+ ATPase" evidence="9">
    <location>
        <begin position="264"/>
        <end position="401"/>
    </location>
</feature>
<dbReference type="PANTHER" id="PTHR23070">
    <property type="entry name" value="BCS1 AAA-TYPE ATPASE"/>
    <property type="match status" value="1"/>
</dbReference>
<comment type="caution">
    <text evidence="10">The sequence shown here is derived from an EMBL/GenBank/DDBJ whole genome shotgun (WGS) entry which is preliminary data.</text>
</comment>
<keyword evidence="5" id="KW-0460">Magnesium</keyword>
<dbReference type="InterPro" id="IPR003959">
    <property type="entry name" value="ATPase_AAA_core"/>
</dbReference>
<evidence type="ECO:0000256" key="7">
    <source>
        <dbReference type="RuleBase" id="RU003651"/>
    </source>
</evidence>
<dbReference type="SMART" id="SM00382">
    <property type="entry name" value="AAA"/>
    <property type="match status" value="1"/>
</dbReference>
<evidence type="ECO:0000256" key="8">
    <source>
        <dbReference type="SAM" id="MobiDB-lite"/>
    </source>
</evidence>
<name>A0ABR2RH17_9ROSI</name>
<dbReference type="InterPro" id="IPR027417">
    <property type="entry name" value="P-loop_NTPase"/>
</dbReference>
<proteinExistence type="inferred from homology"/>
<dbReference type="Proteomes" id="UP001396334">
    <property type="component" value="Unassembled WGS sequence"/>
</dbReference>
<dbReference type="InterPro" id="IPR025753">
    <property type="entry name" value="AAA_N_dom"/>
</dbReference>
<dbReference type="Gene3D" id="3.40.50.300">
    <property type="entry name" value="P-loop containing nucleotide triphosphate hydrolases"/>
    <property type="match status" value="1"/>
</dbReference>
<comment type="similarity">
    <text evidence="2">Belongs to the AAA ATPase family. BCS1 subfamily.</text>
</comment>
<evidence type="ECO:0000256" key="2">
    <source>
        <dbReference type="ARBA" id="ARBA00007448"/>
    </source>
</evidence>
<dbReference type="PROSITE" id="PS00674">
    <property type="entry name" value="AAA"/>
    <property type="match status" value="1"/>
</dbReference>
<keyword evidence="3" id="KW-0378">Hydrolase</keyword>
<comment type="catalytic activity">
    <reaction evidence="6">
        <text>ATP + H2O = ADP + phosphate + H(+)</text>
        <dbReference type="Rhea" id="RHEA:13065"/>
        <dbReference type="ChEBI" id="CHEBI:15377"/>
        <dbReference type="ChEBI" id="CHEBI:15378"/>
        <dbReference type="ChEBI" id="CHEBI:30616"/>
        <dbReference type="ChEBI" id="CHEBI:43474"/>
        <dbReference type="ChEBI" id="CHEBI:456216"/>
    </reaction>
</comment>
<dbReference type="InterPro" id="IPR050747">
    <property type="entry name" value="Mitochondrial_chaperone_BCS1"/>
</dbReference>
<reference evidence="10 11" key="1">
    <citation type="journal article" date="2024" name="G3 (Bethesda)">
        <title>Genome assembly of Hibiscus sabdariffa L. provides insights into metabolisms of medicinal natural products.</title>
        <authorList>
            <person name="Kim T."/>
        </authorList>
    </citation>
    <scope>NUCLEOTIDE SEQUENCE [LARGE SCALE GENOMIC DNA]</scope>
    <source>
        <strain evidence="10">TK-2024</strain>
        <tissue evidence="10">Old leaves</tissue>
    </source>
</reference>
<evidence type="ECO:0000313" key="10">
    <source>
        <dbReference type="EMBL" id="KAK9012237.1"/>
    </source>
</evidence>
<dbReference type="Pfam" id="PF14363">
    <property type="entry name" value="AAA_assoc"/>
    <property type="match status" value="1"/>
</dbReference>
<gene>
    <name evidence="10" type="ORF">V6N11_040303</name>
</gene>
<feature type="compositionally biased region" description="Basic and acidic residues" evidence="8">
    <location>
        <begin position="481"/>
        <end position="499"/>
    </location>
</feature>
<dbReference type="InterPro" id="IPR058017">
    <property type="entry name" value="At3g28540-like_C"/>
</dbReference>
<keyword evidence="7" id="KW-0547">Nucleotide-binding</keyword>
<comment type="cofactor">
    <cofactor evidence="1">
        <name>Mg(2+)</name>
        <dbReference type="ChEBI" id="CHEBI:18420"/>
    </cofactor>
</comment>
<sequence length="505" mass="57822">MPSCNSNNNSSSSSSSRFNKFPKSFSTISPSATSAFTTYASISASLMLFRSIVNDLIPYPLRRHIWSVLSYLFSFCSDKQTIVIEQYDGIKPNHVYNASEVYLSTKVSPETERLKVSKRLKDKGLSLKLDNGQSVIDSFQGVELKWRYVYEAEKKGIRSDSNIVERRYFKLRFKRKYSDMVLSSYLPFVLKSAELIESEARVLKIHTLGNSHFSWKFKWESIKFEHPSTFETLALDSELKNMIVEDLNRFLRRKDFYRKVGRSWKRGYLLYGPPGTGKSSLVAAMANYLKFDIYDLQLENIKTDSELRELLLDIANKSILVIEDIDCSVNLPDRPQASGHKRSGQDKQFTLSGLLNFIDGLWSSCGEERIIMLTTNHKDGLDPALLRPGRMDLHINMSYCTMQAFRVLASNYLGIEGELRLFGDIKELLEGTKVTPAQVAEELMKNEDADAALEGFVSLLKQKKMEDDELEKAEALKKLEIKESREPKMQHKSLKKDQTMAEMPE</sequence>
<evidence type="ECO:0000313" key="11">
    <source>
        <dbReference type="Proteomes" id="UP001396334"/>
    </source>
</evidence>
<accession>A0ABR2RH17</accession>
<evidence type="ECO:0000256" key="6">
    <source>
        <dbReference type="ARBA" id="ARBA00049360"/>
    </source>
</evidence>
<dbReference type="CDD" id="cd19510">
    <property type="entry name" value="RecA-like_BCS1"/>
    <property type="match status" value="1"/>
</dbReference>
<evidence type="ECO:0000256" key="5">
    <source>
        <dbReference type="ARBA" id="ARBA00022842"/>
    </source>
</evidence>
<protein>
    <recommendedName>
        <fullName evidence="9">AAA+ ATPase domain-containing protein</fullName>
    </recommendedName>
</protein>
<dbReference type="SUPFAM" id="SSF52540">
    <property type="entry name" value="P-loop containing nucleoside triphosphate hydrolases"/>
    <property type="match status" value="1"/>
</dbReference>
<dbReference type="Pfam" id="PF00004">
    <property type="entry name" value="AAA"/>
    <property type="match status" value="1"/>
</dbReference>
<evidence type="ECO:0000256" key="4">
    <source>
        <dbReference type="ARBA" id="ARBA00022840"/>
    </source>
</evidence>
<dbReference type="InterPro" id="IPR003593">
    <property type="entry name" value="AAA+_ATPase"/>
</dbReference>
<feature type="region of interest" description="Disordered" evidence="8">
    <location>
        <begin position="481"/>
        <end position="505"/>
    </location>
</feature>
<evidence type="ECO:0000259" key="9">
    <source>
        <dbReference type="SMART" id="SM00382"/>
    </source>
</evidence>
<dbReference type="InterPro" id="IPR003960">
    <property type="entry name" value="ATPase_AAA_CS"/>
</dbReference>
<keyword evidence="4 7" id="KW-0067">ATP-binding</keyword>
<dbReference type="Gene3D" id="6.10.280.40">
    <property type="match status" value="1"/>
</dbReference>
<dbReference type="EMBL" id="JBBPBN010000022">
    <property type="protein sequence ID" value="KAK9012237.1"/>
    <property type="molecule type" value="Genomic_DNA"/>
</dbReference>
<dbReference type="Pfam" id="PF25568">
    <property type="entry name" value="AAA_lid_At3g28540"/>
    <property type="match status" value="1"/>
</dbReference>
<keyword evidence="11" id="KW-1185">Reference proteome</keyword>
<evidence type="ECO:0000256" key="3">
    <source>
        <dbReference type="ARBA" id="ARBA00022801"/>
    </source>
</evidence>
<organism evidence="10 11">
    <name type="scientific">Hibiscus sabdariffa</name>
    <name type="common">roselle</name>
    <dbReference type="NCBI Taxonomy" id="183260"/>
    <lineage>
        <taxon>Eukaryota</taxon>
        <taxon>Viridiplantae</taxon>
        <taxon>Streptophyta</taxon>
        <taxon>Embryophyta</taxon>
        <taxon>Tracheophyta</taxon>
        <taxon>Spermatophyta</taxon>
        <taxon>Magnoliopsida</taxon>
        <taxon>eudicotyledons</taxon>
        <taxon>Gunneridae</taxon>
        <taxon>Pentapetalae</taxon>
        <taxon>rosids</taxon>
        <taxon>malvids</taxon>
        <taxon>Malvales</taxon>
        <taxon>Malvaceae</taxon>
        <taxon>Malvoideae</taxon>
        <taxon>Hibiscus</taxon>
    </lineage>
</organism>
<evidence type="ECO:0000256" key="1">
    <source>
        <dbReference type="ARBA" id="ARBA00001946"/>
    </source>
</evidence>